<dbReference type="InterPro" id="IPR037171">
    <property type="entry name" value="NagB/RpiA_transferase-like"/>
</dbReference>
<keyword evidence="4" id="KW-0396">Initiation factor</keyword>
<dbReference type="SUPFAM" id="SSF100950">
    <property type="entry name" value="NagB/RpiA/CoA transferase-like"/>
    <property type="match status" value="1"/>
</dbReference>
<comment type="similarity">
    <text evidence="2 9">Belongs to the eIF-2B alpha/beta/delta subunits family.</text>
</comment>
<reference evidence="11 12" key="1">
    <citation type="journal article" date="2024" name="Nat. Commun.">
        <title>Phylogenomics reveals the evolutionary origins of lichenization in chlorophyte algae.</title>
        <authorList>
            <person name="Puginier C."/>
            <person name="Libourel C."/>
            <person name="Otte J."/>
            <person name="Skaloud P."/>
            <person name="Haon M."/>
            <person name="Grisel S."/>
            <person name="Petersen M."/>
            <person name="Berrin J.G."/>
            <person name="Delaux P.M."/>
            <person name="Dal Grande F."/>
            <person name="Keller J."/>
        </authorList>
    </citation>
    <scope>NUCLEOTIDE SEQUENCE [LARGE SCALE GENOMIC DNA]</scope>
    <source>
        <strain evidence="11 12">SAG 216-7</strain>
    </source>
</reference>
<sequence>MDRRRSDSINKNAPPIVKVVGFRVEGVAPSPSPHPTLLADINDSIHHTSGSPNPVIIPPTFLTESPLHAAASARTNPFSPHAAAVGSAPVPEAVLSPTGRPPVQHSPTAVQNPGRIGLTPTQSLPPPQPGAVVDVRGMLLQTARTDARGHMQSYLTRTSAPAHSSAAKGTPSAPTTPITSPIHPESGSAQSLNMASRRSMSMGEVTGNMSLSSGRGSGAEWDRSAAAASIAAAAAAAQKPPAAPTSRRSSTESAKGHETPTAATSRPTPPPSPRPPPPVSPAATSSRPKTPSAAAESKGQSRGSSPSPAPGRPAAPSTSGGASSTPAAAPPAPAATPAAAQSGAPPAQQKQPPPKQDKPTRAERRAVQEAQKAAKAAKKEAETGKKGGGEPAKPSKPTGPKSPAAAAEPQAKTAVKPKPAAAPGGGGGGGKGKGKDQTALSSKSTALFAHLPQHKAMTVEGVMAESEFAARVHPAVLRLGLAYADGSITGGNARCVALLATLRTVLQDYATPEGKVLSRDLTHVLNTAIQFLVECRPLSVSMGNAIKYLKLQVSKVEPHAPQEEAKAHLINKLDTYVQEKIVFAGDMLVSNAIAKIEDGDVILTYAASSIVFDILVKAHQAKKRFRVVLADSRPQLEGQQTLKRLIKRGIPCTYILLNSLSCLISEVSKVFLGASAVLSNGTVISRVGAAAVAMLAASRELPVMVCCETYKFHERVQLDSITSNELGDPDALVDVPFRPEVSALRDWRSLPRLGLLNLVYDAMPADFVTLIVTEFGAIPPTSVPVILREYRQDPVM</sequence>
<evidence type="ECO:0000256" key="2">
    <source>
        <dbReference type="ARBA" id="ARBA00007251"/>
    </source>
</evidence>
<evidence type="ECO:0000313" key="11">
    <source>
        <dbReference type="EMBL" id="KAK9917971.1"/>
    </source>
</evidence>
<evidence type="ECO:0000256" key="4">
    <source>
        <dbReference type="ARBA" id="ARBA00022540"/>
    </source>
</evidence>
<keyword evidence="3" id="KW-0963">Cytoplasm</keyword>
<dbReference type="PANTHER" id="PTHR10233:SF14">
    <property type="entry name" value="TRANSLATION INITIATION FACTOR EIF-2B SUBUNIT DELTA"/>
    <property type="match status" value="1"/>
</dbReference>
<feature type="compositionally biased region" description="Pro residues" evidence="10">
    <location>
        <begin position="267"/>
        <end position="280"/>
    </location>
</feature>
<comment type="subcellular location">
    <subcellularLocation>
        <location evidence="1">Cytoplasm</location>
        <location evidence="1">Cytosol</location>
    </subcellularLocation>
</comment>
<evidence type="ECO:0000313" key="12">
    <source>
        <dbReference type="Proteomes" id="UP001491310"/>
    </source>
</evidence>
<feature type="region of interest" description="Disordered" evidence="10">
    <location>
        <begin position="91"/>
        <end position="130"/>
    </location>
</feature>
<feature type="compositionally biased region" description="Low complexity" evidence="10">
    <location>
        <begin position="401"/>
        <end position="422"/>
    </location>
</feature>
<feature type="region of interest" description="Disordered" evidence="10">
    <location>
        <begin position="147"/>
        <end position="195"/>
    </location>
</feature>
<protein>
    <recommendedName>
        <fullName evidence="6">Translation initiation factor eIF2B subunit delta</fullName>
    </recommendedName>
    <alternativeName>
        <fullName evidence="7">eIF2B GDP-GTP exchange factor subunit delta</fullName>
    </alternativeName>
</protein>
<evidence type="ECO:0000256" key="5">
    <source>
        <dbReference type="ARBA" id="ARBA00022917"/>
    </source>
</evidence>
<feature type="compositionally biased region" description="Low complexity" evidence="10">
    <location>
        <begin position="335"/>
        <end position="350"/>
    </location>
</feature>
<evidence type="ECO:0000256" key="6">
    <source>
        <dbReference type="ARBA" id="ARBA00044147"/>
    </source>
</evidence>
<evidence type="ECO:0000256" key="10">
    <source>
        <dbReference type="SAM" id="MobiDB-lite"/>
    </source>
</evidence>
<gene>
    <name evidence="11" type="ORF">WJX75_000144</name>
</gene>
<dbReference type="Proteomes" id="UP001491310">
    <property type="component" value="Unassembled WGS sequence"/>
</dbReference>
<evidence type="ECO:0000256" key="9">
    <source>
        <dbReference type="RuleBase" id="RU003814"/>
    </source>
</evidence>
<evidence type="ECO:0000256" key="1">
    <source>
        <dbReference type="ARBA" id="ARBA00004514"/>
    </source>
</evidence>
<accession>A0ABR2Z2B5</accession>
<feature type="compositionally biased region" description="Low complexity" evidence="10">
    <location>
        <begin position="170"/>
        <end position="182"/>
    </location>
</feature>
<feature type="compositionally biased region" description="Basic and acidic residues" evidence="10">
    <location>
        <begin position="377"/>
        <end position="388"/>
    </location>
</feature>
<dbReference type="Gene3D" id="3.40.50.10470">
    <property type="entry name" value="Translation initiation factor eif-2b, domain 2"/>
    <property type="match status" value="1"/>
</dbReference>
<dbReference type="Pfam" id="PF01008">
    <property type="entry name" value="IF-2B"/>
    <property type="match status" value="1"/>
</dbReference>
<evidence type="ECO:0000256" key="8">
    <source>
        <dbReference type="ARBA" id="ARBA00046432"/>
    </source>
</evidence>
<name>A0ABR2Z2B5_9CHLO</name>
<dbReference type="EMBL" id="JALJOT010000001">
    <property type="protein sequence ID" value="KAK9917971.1"/>
    <property type="molecule type" value="Genomic_DNA"/>
</dbReference>
<evidence type="ECO:0000256" key="7">
    <source>
        <dbReference type="ARBA" id="ARBA00044356"/>
    </source>
</evidence>
<keyword evidence="12" id="KW-1185">Reference proteome</keyword>
<feature type="compositionally biased region" description="Polar residues" evidence="10">
    <location>
        <begin position="153"/>
        <end position="162"/>
    </location>
</feature>
<dbReference type="InterPro" id="IPR000649">
    <property type="entry name" value="IF-2B-related"/>
</dbReference>
<organism evidence="11 12">
    <name type="scientific">Coccomyxa subellipsoidea</name>
    <dbReference type="NCBI Taxonomy" id="248742"/>
    <lineage>
        <taxon>Eukaryota</taxon>
        <taxon>Viridiplantae</taxon>
        <taxon>Chlorophyta</taxon>
        <taxon>core chlorophytes</taxon>
        <taxon>Trebouxiophyceae</taxon>
        <taxon>Trebouxiophyceae incertae sedis</taxon>
        <taxon>Coccomyxaceae</taxon>
        <taxon>Coccomyxa</taxon>
    </lineage>
</organism>
<comment type="caution">
    <text evidence="11">The sequence shown here is derived from an EMBL/GenBank/DDBJ whole genome shotgun (WGS) entry which is preliminary data.</text>
</comment>
<proteinExistence type="inferred from homology"/>
<comment type="subunit">
    <text evidence="8">Component of the translation initiation factor 2B (eIF2B) complex which is a heterodecamer of two sets of five different subunits: alpha, beta, gamma, delta and epsilon. Subunits alpha, beta and delta comprise a regulatory subcomplex and subunits epsilon and gamma comprise a catalytic subcomplex. Within the complex, the hexameric regulatory complex resides at the center, with the two heterodimeric catalytic subcomplexes bound on opposite sides.</text>
</comment>
<feature type="compositionally biased region" description="Low complexity" evidence="10">
    <location>
        <begin position="314"/>
        <end position="327"/>
    </location>
</feature>
<dbReference type="InterPro" id="IPR042529">
    <property type="entry name" value="IF_2B-like_C"/>
</dbReference>
<dbReference type="PANTHER" id="PTHR10233">
    <property type="entry name" value="TRANSLATION INITIATION FACTOR EIF-2B"/>
    <property type="match status" value="1"/>
</dbReference>
<feature type="compositionally biased region" description="Basic and acidic residues" evidence="10">
    <location>
        <begin position="355"/>
        <end position="367"/>
    </location>
</feature>
<feature type="region of interest" description="Disordered" evidence="10">
    <location>
        <begin position="232"/>
        <end position="441"/>
    </location>
</feature>
<evidence type="ECO:0000256" key="3">
    <source>
        <dbReference type="ARBA" id="ARBA00022490"/>
    </source>
</evidence>
<keyword evidence="5" id="KW-0648">Protein biosynthesis</keyword>